<dbReference type="CDD" id="cd19084">
    <property type="entry name" value="AKR_AKR11B1-like"/>
    <property type="match status" value="1"/>
</dbReference>
<dbReference type="PANTHER" id="PTHR43364">
    <property type="entry name" value="NADH-SPECIFIC METHYLGLYOXAL REDUCTASE-RELATED"/>
    <property type="match status" value="1"/>
</dbReference>
<evidence type="ECO:0000256" key="1">
    <source>
        <dbReference type="ARBA" id="ARBA00023002"/>
    </source>
</evidence>
<dbReference type="AlphaFoldDB" id="A0A413FB59"/>
<keyword evidence="1" id="KW-0560">Oxidoreductase</keyword>
<dbReference type="EMBL" id="QSBM01000016">
    <property type="protein sequence ID" value="RGX26261.1"/>
    <property type="molecule type" value="Genomic_DNA"/>
</dbReference>
<dbReference type="InterPro" id="IPR018170">
    <property type="entry name" value="Aldo/ket_reductase_CS"/>
</dbReference>
<organism evidence="3 4">
    <name type="scientific">Enterocloster asparagiformis</name>
    <dbReference type="NCBI Taxonomy" id="333367"/>
    <lineage>
        <taxon>Bacteria</taxon>
        <taxon>Bacillati</taxon>
        <taxon>Bacillota</taxon>
        <taxon>Clostridia</taxon>
        <taxon>Lachnospirales</taxon>
        <taxon>Lachnospiraceae</taxon>
        <taxon>Enterocloster</taxon>
    </lineage>
</organism>
<dbReference type="OrthoDB" id="9804790at2"/>
<proteinExistence type="predicted"/>
<protein>
    <submittedName>
        <fullName evidence="3">Aldo/keto reductase</fullName>
    </submittedName>
</protein>
<sequence>MRYKHFTNANVDVSALAVGTWAIGGQNYGAVDRSDSIKAIHAMLDQGVNLIDTAPCYGNGASEKIVGEALAAVPRENVLVSTKFGLLPDVYSGAYKKVATYKSIMSEVESSLMNLNTDYIDFYFVHWPDVNTPIDETMAALSTLKKQGKIRFVGVSNFSEKQIEDAQEYLQIDVQQPPFSMVNRNFVDLMKWGMERGIDSMTYGSLGSGILSGAIRTLPDFAPGDMRLTFYDFFREPKFSKIMELLKTMDQIAAKHGKPVAQIAINWSTAQDFVGTALVGVRNEQEAMENCAAFDWQLEDDEVALLNAELERLEI</sequence>
<dbReference type="Pfam" id="PF00248">
    <property type="entry name" value="Aldo_ket_red"/>
    <property type="match status" value="1"/>
</dbReference>
<evidence type="ECO:0000313" key="3">
    <source>
        <dbReference type="EMBL" id="RGX26261.1"/>
    </source>
</evidence>
<dbReference type="PANTHER" id="PTHR43364:SF4">
    <property type="entry name" value="NAD(P)-LINKED OXIDOREDUCTASE SUPERFAMILY PROTEIN"/>
    <property type="match status" value="1"/>
</dbReference>
<feature type="domain" description="NADP-dependent oxidoreductase" evidence="2">
    <location>
        <begin position="16"/>
        <end position="308"/>
    </location>
</feature>
<dbReference type="InterPro" id="IPR050523">
    <property type="entry name" value="AKR_Detox_Biosynth"/>
</dbReference>
<evidence type="ECO:0000259" key="2">
    <source>
        <dbReference type="Pfam" id="PF00248"/>
    </source>
</evidence>
<gene>
    <name evidence="3" type="ORF">DWV29_19285</name>
</gene>
<comment type="caution">
    <text evidence="3">The sequence shown here is derived from an EMBL/GenBank/DDBJ whole genome shotgun (WGS) entry which is preliminary data.</text>
</comment>
<evidence type="ECO:0000313" key="4">
    <source>
        <dbReference type="Proteomes" id="UP000283880"/>
    </source>
</evidence>
<reference evidence="3 4" key="1">
    <citation type="submission" date="2018-08" db="EMBL/GenBank/DDBJ databases">
        <title>A genome reference for cultivated species of the human gut microbiota.</title>
        <authorList>
            <person name="Zou Y."/>
            <person name="Xue W."/>
            <person name="Luo G."/>
        </authorList>
    </citation>
    <scope>NUCLEOTIDE SEQUENCE [LARGE SCALE GENOMIC DNA]</scope>
    <source>
        <strain evidence="3 4">AF04-15</strain>
    </source>
</reference>
<dbReference type="RefSeq" id="WP_007716676.1">
    <property type="nucleotide sequence ID" value="NZ_JAWYJI010000047.1"/>
</dbReference>
<dbReference type="InterPro" id="IPR036812">
    <property type="entry name" value="NAD(P)_OxRdtase_dom_sf"/>
</dbReference>
<dbReference type="GO" id="GO:0005829">
    <property type="term" value="C:cytosol"/>
    <property type="evidence" value="ECO:0007669"/>
    <property type="project" value="TreeGrafter"/>
</dbReference>
<dbReference type="Gene3D" id="3.20.20.100">
    <property type="entry name" value="NADP-dependent oxidoreductase domain"/>
    <property type="match status" value="1"/>
</dbReference>
<name>A0A413FB59_9FIRM</name>
<dbReference type="GO" id="GO:0016491">
    <property type="term" value="F:oxidoreductase activity"/>
    <property type="evidence" value="ECO:0007669"/>
    <property type="project" value="UniProtKB-KW"/>
</dbReference>
<dbReference type="SUPFAM" id="SSF51430">
    <property type="entry name" value="NAD(P)-linked oxidoreductase"/>
    <property type="match status" value="1"/>
</dbReference>
<dbReference type="PROSITE" id="PS00062">
    <property type="entry name" value="ALDOKETO_REDUCTASE_2"/>
    <property type="match status" value="1"/>
</dbReference>
<dbReference type="InterPro" id="IPR023210">
    <property type="entry name" value="NADP_OxRdtase_dom"/>
</dbReference>
<dbReference type="Proteomes" id="UP000283880">
    <property type="component" value="Unassembled WGS sequence"/>
</dbReference>
<accession>A0A413FB59</accession>